<comment type="caution">
    <text evidence="2">The sequence shown here is derived from an EMBL/GenBank/DDBJ whole genome shotgun (WGS) entry which is preliminary data.</text>
</comment>
<feature type="region of interest" description="Disordered" evidence="1">
    <location>
        <begin position="78"/>
        <end position="103"/>
    </location>
</feature>
<protein>
    <submittedName>
        <fullName evidence="2">Uncharacterized protein</fullName>
    </submittedName>
</protein>
<reference evidence="2" key="1">
    <citation type="submission" date="2020-12" db="EMBL/GenBank/DDBJ databases">
        <title>WGS assembly of Carya illinoinensis cv. Pawnee.</title>
        <authorList>
            <person name="Platts A."/>
            <person name="Shu S."/>
            <person name="Wright S."/>
            <person name="Barry K."/>
            <person name="Edger P."/>
            <person name="Pires J.C."/>
            <person name="Schmutz J."/>
        </authorList>
    </citation>
    <scope>NUCLEOTIDE SEQUENCE</scope>
    <source>
        <tissue evidence="2">Leaf</tissue>
    </source>
</reference>
<name>A0A8T1QGG7_CARIL</name>
<dbReference type="AlphaFoldDB" id="A0A8T1QGG7"/>
<organism evidence="2 3">
    <name type="scientific">Carya illinoinensis</name>
    <name type="common">Pecan</name>
    <dbReference type="NCBI Taxonomy" id="32201"/>
    <lineage>
        <taxon>Eukaryota</taxon>
        <taxon>Viridiplantae</taxon>
        <taxon>Streptophyta</taxon>
        <taxon>Embryophyta</taxon>
        <taxon>Tracheophyta</taxon>
        <taxon>Spermatophyta</taxon>
        <taxon>Magnoliopsida</taxon>
        <taxon>eudicotyledons</taxon>
        <taxon>Gunneridae</taxon>
        <taxon>Pentapetalae</taxon>
        <taxon>rosids</taxon>
        <taxon>fabids</taxon>
        <taxon>Fagales</taxon>
        <taxon>Juglandaceae</taxon>
        <taxon>Carya</taxon>
    </lineage>
</organism>
<proteinExistence type="predicted"/>
<accession>A0A8T1QGG7</accession>
<evidence type="ECO:0000313" key="2">
    <source>
        <dbReference type="EMBL" id="KAG6653628.1"/>
    </source>
</evidence>
<keyword evidence="3" id="KW-1185">Reference proteome</keyword>
<gene>
    <name evidence="2" type="ORF">CIPAW_05G090900</name>
</gene>
<sequence length="103" mass="11404">MISKIFSIDQSFRVIISLLYFSVLYSAFSGDQKEPPATVQNPCAGVVLASHPHKQPNKCNKIGLKKEATRPPLIGLIQRNPNISRSPKMMRLNKSSQTPTTVP</sequence>
<evidence type="ECO:0000313" key="3">
    <source>
        <dbReference type="Proteomes" id="UP000811609"/>
    </source>
</evidence>
<dbReference type="Proteomes" id="UP000811609">
    <property type="component" value="Chromosome 5"/>
</dbReference>
<evidence type="ECO:0000256" key="1">
    <source>
        <dbReference type="SAM" id="MobiDB-lite"/>
    </source>
</evidence>
<dbReference type="EMBL" id="CM031813">
    <property type="protein sequence ID" value="KAG6653628.1"/>
    <property type="molecule type" value="Genomic_DNA"/>
</dbReference>
<feature type="compositionally biased region" description="Polar residues" evidence="1">
    <location>
        <begin position="93"/>
        <end position="103"/>
    </location>
</feature>